<evidence type="ECO:0000313" key="3">
    <source>
        <dbReference type="EMBL" id="SDJ75699.1"/>
    </source>
</evidence>
<dbReference type="STRING" id="683260.SAMN05421874_10396"/>
<evidence type="ECO:0008006" key="5">
    <source>
        <dbReference type="Google" id="ProtNLM"/>
    </source>
</evidence>
<reference evidence="3 4" key="1">
    <citation type="submission" date="2016-10" db="EMBL/GenBank/DDBJ databases">
        <authorList>
            <person name="de Groot N.N."/>
        </authorList>
    </citation>
    <scope>NUCLEOTIDE SEQUENCE [LARGE SCALE GENOMIC DNA]</scope>
    <source>
        <strain evidence="3 4">CGMCC 4.5681</strain>
    </source>
</reference>
<evidence type="ECO:0000313" key="4">
    <source>
        <dbReference type="Proteomes" id="UP000198683"/>
    </source>
</evidence>
<feature type="transmembrane region" description="Helical" evidence="2">
    <location>
        <begin position="31"/>
        <end position="49"/>
    </location>
</feature>
<feature type="compositionally biased region" description="Gly residues" evidence="1">
    <location>
        <begin position="68"/>
        <end position="103"/>
    </location>
</feature>
<name>A0A1G8WBN1_9ACTN</name>
<organism evidence="3 4">
    <name type="scientific">Nonomuraea maritima</name>
    <dbReference type="NCBI Taxonomy" id="683260"/>
    <lineage>
        <taxon>Bacteria</taxon>
        <taxon>Bacillati</taxon>
        <taxon>Actinomycetota</taxon>
        <taxon>Actinomycetes</taxon>
        <taxon>Streptosporangiales</taxon>
        <taxon>Streptosporangiaceae</taxon>
        <taxon>Nonomuraea</taxon>
    </lineage>
</organism>
<evidence type="ECO:0000256" key="2">
    <source>
        <dbReference type="SAM" id="Phobius"/>
    </source>
</evidence>
<dbReference type="AlphaFoldDB" id="A0A1G8WBN1"/>
<gene>
    <name evidence="3" type="ORF">SAMN05421874_10396</name>
</gene>
<keyword evidence="4" id="KW-1185">Reference proteome</keyword>
<evidence type="ECO:0000256" key="1">
    <source>
        <dbReference type="SAM" id="MobiDB-lite"/>
    </source>
</evidence>
<feature type="region of interest" description="Disordered" evidence="1">
    <location>
        <begin position="66"/>
        <end position="104"/>
    </location>
</feature>
<accession>A0A1G8WBN1</accession>
<proteinExistence type="predicted"/>
<sequence>MENQDKLDSSPFPDDLREELAVKPARRTSKLTLTLAAAVVLVAGILIGVQAHKLFGSPGAAAVASRFGDGGFPRRGGQPGEDRQPGGGRMRGGAGGAGGGGTLGTVEKVEDGKVYVRTMTGETVTVTTSGDTAVQVTRQGKVTDLEPGTTIVVRGERGADGTVTARTITQGGGGFQGGGPR</sequence>
<keyword evidence="2" id="KW-1133">Transmembrane helix</keyword>
<keyword evidence="2" id="KW-0812">Transmembrane</keyword>
<dbReference type="Proteomes" id="UP000198683">
    <property type="component" value="Unassembled WGS sequence"/>
</dbReference>
<keyword evidence="2" id="KW-0472">Membrane</keyword>
<protein>
    <recommendedName>
        <fullName evidence="5">DUF5666 domain-containing protein</fullName>
    </recommendedName>
</protein>
<dbReference type="EMBL" id="FNFB01000003">
    <property type="protein sequence ID" value="SDJ75699.1"/>
    <property type="molecule type" value="Genomic_DNA"/>
</dbReference>